<evidence type="ECO:0000256" key="1">
    <source>
        <dbReference type="SAM" id="MobiDB-lite"/>
    </source>
</evidence>
<feature type="transmembrane region" description="Helical" evidence="2">
    <location>
        <begin position="46"/>
        <end position="66"/>
    </location>
</feature>
<feature type="transmembrane region" description="Helical" evidence="2">
    <location>
        <begin position="1027"/>
        <end position="1046"/>
    </location>
</feature>
<sequence length="1158" mass="126091">MKGRISSFAAALGVPLLHRVVKQSKQVPAEFLDGYSSWAWERYHRGFLKPAALIAIAHLLLILRDLEGTYQQLVNVVMLFQMICLFVLTLKLPPTWKIEAHEWVRWVVLSFSLGKIVMTWVLAFSDEHPGQSVVRVCERWLDIITNTGISLPALAMADFTTGAWLVFLGLHISASAPFYVKWLNYSVAWAVFKVIVIQSFGLLVYAKMERSKCLAYIKYREQALQKKLANPEDVPLHVGAKASHNAATLKQDVSAIPSTKQSVDMESSSVLELDQPAPELHIASQPVYASRFKKKKIMLKIHCDIEPHQLLTGPNSNLLHSLLDSSLASNLIVESALRHGCIVVSVDLCEPLRIDDELSPFSSTASEHEVARKVAGSILKWLHASDAQRLKDGTLLTIQVNNLLFKGCWDASSHSVQLLEDMHALPTKDQYSIALSEPAILLPAFLPEQQHPARPQNYSVSFSVSVSAPTGAELVGWQNSRGASTVEGGWRGEEGVLQLLAHTRGMFLPVEVTEVSRADEGQRTVQVCVSLLPSMLMHGQCFRLELELVESSTLLCSRSILLMGSQLNEALQELKGWSPCNANTPGLVGVFLEDLAEFLSFQGLAAPSTITTADSSSSSSSGSNSSADLASEKSLLPVLKAEAQTPDMLHMMAEVGMELLQHAVSWGMAALAQQLLTGLMADPLSVPFHAVACGQLPHAHPFAKGGAKEQQQGVQEQQTEFGDAAISEPAQHVQPPVTCSEIVTISDAQLSEDPAQGRDRVCVAGTPFHFSSRSLITCALLSYNKQCLARVLEWGRMYGGPCGYAWLWSAVDASGYSPLQIMQRLPAGHAVLELLLSDPTARPAALHAQTLVQQVGMSAPAEKATGQAPSPKWHQSGSVEASAGQGDECAGGTAQAASSDLQERGETAVGCCTTSQQPASSPIAPQTHVYPIGVLKVALKALVLGFGDHGDIKEADYRNWSFESAAVYANMWCCLVVLLACYTLVQCLWRGLLLNAVALCLYPILMSLALFAESTRMRKMYMTSGKVTLWILTFIFSVGLLPSMLAQKLALQRLDWAVEVFMYRLVDQVQLKALLLERAISCVSNTYMYTRLGFSFPLGRALALSLCSLLIGLALDVRNRCIFLKINALSATGVHSFQGKVAQVQQASDTKVQGLCNN</sequence>
<keyword evidence="2" id="KW-0472">Membrane</keyword>
<accession>A0A7S3VSH9</accession>
<feature type="transmembrane region" description="Helical" evidence="2">
    <location>
        <begin position="103"/>
        <end position="123"/>
    </location>
</feature>
<reference evidence="3" key="1">
    <citation type="submission" date="2021-01" db="EMBL/GenBank/DDBJ databases">
        <authorList>
            <person name="Corre E."/>
            <person name="Pelletier E."/>
            <person name="Niang G."/>
            <person name="Scheremetjew M."/>
            <person name="Finn R."/>
            <person name="Kale V."/>
            <person name="Holt S."/>
            <person name="Cochrane G."/>
            <person name="Meng A."/>
            <person name="Brown T."/>
            <person name="Cohen L."/>
        </authorList>
    </citation>
    <scope>NUCLEOTIDE SEQUENCE</scope>
    <source>
        <strain evidence="3">CCMP1320</strain>
    </source>
</reference>
<keyword evidence="2" id="KW-1133">Transmembrane helix</keyword>
<dbReference type="EMBL" id="HBIP01030847">
    <property type="protein sequence ID" value="CAE0503665.1"/>
    <property type="molecule type" value="Transcribed_RNA"/>
</dbReference>
<dbReference type="AlphaFoldDB" id="A0A7S3VSH9"/>
<feature type="transmembrane region" description="Helical" evidence="2">
    <location>
        <begin position="143"/>
        <end position="167"/>
    </location>
</feature>
<feature type="transmembrane region" description="Helical" evidence="2">
    <location>
        <begin position="1094"/>
        <end position="1115"/>
    </location>
</feature>
<evidence type="ECO:0000256" key="2">
    <source>
        <dbReference type="SAM" id="Phobius"/>
    </source>
</evidence>
<feature type="region of interest" description="Disordered" evidence="1">
    <location>
        <begin position="857"/>
        <end position="897"/>
    </location>
</feature>
<organism evidence="3">
    <name type="scientific">Dunaliella tertiolecta</name>
    <name type="common">Green alga</name>
    <dbReference type="NCBI Taxonomy" id="3047"/>
    <lineage>
        <taxon>Eukaryota</taxon>
        <taxon>Viridiplantae</taxon>
        <taxon>Chlorophyta</taxon>
        <taxon>core chlorophytes</taxon>
        <taxon>Chlorophyceae</taxon>
        <taxon>CS clade</taxon>
        <taxon>Chlamydomonadales</taxon>
        <taxon>Dunaliellaceae</taxon>
        <taxon>Dunaliella</taxon>
    </lineage>
</organism>
<keyword evidence="2" id="KW-0812">Transmembrane</keyword>
<feature type="transmembrane region" description="Helical" evidence="2">
    <location>
        <begin position="73"/>
        <end position="91"/>
    </location>
</feature>
<protein>
    <submittedName>
        <fullName evidence="3">Uncharacterized protein</fullName>
    </submittedName>
</protein>
<gene>
    <name evidence="3" type="ORF">DTER00134_LOCUS18738</name>
</gene>
<name>A0A7S3VSH9_DUNTE</name>
<feature type="transmembrane region" description="Helical" evidence="2">
    <location>
        <begin position="991"/>
        <end position="1015"/>
    </location>
</feature>
<proteinExistence type="predicted"/>
<feature type="transmembrane region" description="Helical" evidence="2">
    <location>
        <begin position="187"/>
        <end position="206"/>
    </location>
</feature>
<evidence type="ECO:0000313" key="3">
    <source>
        <dbReference type="EMBL" id="CAE0503665.1"/>
    </source>
</evidence>